<name>A0A1F5LT84_PENAI</name>
<dbReference type="PANTHER" id="PTHR43536:SF1">
    <property type="entry name" value="MANNOSYLGLYCOPROTEIN ENDO-BETA-MANNOSIDASE"/>
    <property type="match status" value="1"/>
</dbReference>
<reference evidence="7 8" key="1">
    <citation type="journal article" date="2016" name="Sci. Rep.">
        <title>Penicillium arizonense, a new, genome sequenced fungal species, reveals a high chemical diversity in secreted metabolites.</title>
        <authorList>
            <person name="Grijseels S."/>
            <person name="Nielsen J.C."/>
            <person name="Randelovic M."/>
            <person name="Nielsen J."/>
            <person name="Nielsen K.F."/>
            <person name="Workman M."/>
            <person name="Frisvad J.C."/>
        </authorList>
    </citation>
    <scope>NUCLEOTIDE SEQUENCE [LARGE SCALE GENOMIC DNA]</scope>
    <source>
        <strain evidence="7 8">CBS 141311</strain>
    </source>
</reference>
<evidence type="ECO:0000256" key="2">
    <source>
        <dbReference type="ARBA" id="ARBA00022801"/>
    </source>
</evidence>
<evidence type="ECO:0000256" key="1">
    <source>
        <dbReference type="ARBA" id="ARBA00007401"/>
    </source>
</evidence>
<dbReference type="InterPro" id="IPR008979">
    <property type="entry name" value="Galactose-bd-like_sf"/>
</dbReference>
<dbReference type="AlphaFoldDB" id="A0A1F5LT84"/>
<comment type="similarity">
    <text evidence="1">Belongs to the glycosyl hydrolase 2 family.</text>
</comment>
<dbReference type="InterPro" id="IPR036156">
    <property type="entry name" value="Beta-gal/glucu_dom_sf"/>
</dbReference>
<organism evidence="7 8">
    <name type="scientific">Penicillium arizonense</name>
    <dbReference type="NCBI Taxonomy" id="1835702"/>
    <lineage>
        <taxon>Eukaryota</taxon>
        <taxon>Fungi</taxon>
        <taxon>Dikarya</taxon>
        <taxon>Ascomycota</taxon>
        <taxon>Pezizomycotina</taxon>
        <taxon>Eurotiomycetes</taxon>
        <taxon>Eurotiomycetidae</taxon>
        <taxon>Eurotiales</taxon>
        <taxon>Aspergillaceae</taxon>
        <taxon>Penicillium</taxon>
    </lineage>
</organism>
<dbReference type="UniPathway" id="UPA00280"/>
<dbReference type="InterPro" id="IPR017853">
    <property type="entry name" value="GH"/>
</dbReference>
<keyword evidence="3" id="KW-0326">Glycosidase</keyword>
<dbReference type="Pfam" id="PF18368">
    <property type="entry name" value="Ig_GlcNase"/>
    <property type="match status" value="1"/>
</dbReference>
<dbReference type="PANTHER" id="PTHR43536">
    <property type="entry name" value="MANNOSYLGLYCOPROTEIN ENDO-BETA-MANNOSIDASE"/>
    <property type="match status" value="1"/>
</dbReference>
<dbReference type="Pfam" id="PF22666">
    <property type="entry name" value="Glyco_hydro_2_N2"/>
    <property type="match status" value="1"/>
</dbReference>
<dbReference type="EMBL" id="LXJU01000003">
    <property type="protein sequence ID" value="OGE56071.1"/>
    <property type="molecule type" value="Genomic_DNA"/>
</dbReference>
<accession>A0A1F5LT84</accession>
<evidence type="ECO:0000259" key="6">
    <source>
        <dbReference type="Pfam" id="PF22666"/>
    </source>
</evidence>
<comment type="caution">
    <text evidence="7">The sequence shown here is derived from an EMBL/GenBank/DDBJ whole genome shotgun (WGS) entry which is preliminary data.</text>
</comment>
<dbReference type="Gene3D" id="2.60.40.10">
    <property type="entry name" value="Immunoglobulins"/>
    <property type="match status" value="1"/>
</dbReference>
<keyword evidence="8" id="KW-1185">Reference proteome</keyword>
<dbReference type="RefSeq" id="XP_022491500.1">
    <property type="nucleotide sequence ID" value="XM_022628138.1"/>
</dbReference>
<feature type="domain" description="Beta-mannosidase-like galactose-binding" evidence="6">
    <location>
        <begin position="62"/>
        <end position="176"/>
    </location>
</feature>
<evidence type="ECO:0000256" key="3">
    <source>
        <dbReference type="ARBA" id="ARBA00023295"/>
    </source>
</evidence>
<proteinExistence type="inferred from homology"/>
<evidence type="ECO:0000256" key="4">
    <source>
        <dbReference type="SAM" id="SignalP"/>
    </source>
</evidence>
<dbReference type="OrthoDB" id="408532at2759"/>
<dbReference type="SUPFAM" id="SSF49303">
    <property type="entry name" value="beta-Galactosidase/glucuronidase domain"/>
    <property type="match status" value="3"/>
</dbReference>
<dbReference type="SUPFAM" id="SSF49785">
    <property type="entry name" value="Galactose-binding domain-like"/>
    <property type="match status" value="1"/>
</dbReference>
<dbReference type="STRING" id="1835702.A0A1F5LT84"/>
<evidence type="ECO:0000313" key="8">
    <source>
        <dbReference type="Proteomes" id="UP000177622"/>
    </source>
</evidence>
<evidence type="ECO:0000259" key="5">
    <source>
        <dbReference type="Pfam" id="PF18368"/>
    </source>
</evidence>
<dbReference type="InterPro" id="IPR041351">
    <property type="entry name" value="Ig_GlcNase"/>
</dbReference>
<keyword evidence="2" id="KW-0378">Hydrolase</keyword>
<dbReference type="InterPro" id="IPR043534">
    <property type="entry name" value="EBDG/EBM"/>
</dbReference>
<dbReference type="Proteomes" id="UP000177622">
    <property type="component" value="Unassembled WGS sequence"/>
</dbReference>
<protein>
    <submittedName>
        <fullName evidence="7">Uncharacterized protein</fullName>
    </submittedName>
</protein>
<dbReference type="Gene3D" id="3.20.20.80">
    <property type="entry name" value="Glycosidases"/>
    <property type="match status" value="1"/>
</dbReference>
<feature type="chain" id="PRO_5009519875" evidence="4">
    <location>
        <begin position="21"/>
        <end position="723"/>
    </location>
</feature>
<gene>
    <name evidence="7" type="ORF">PENARI_c003G01970</name>
</gene>
<evidence type="ECO:0000313" key="7">
    <source>
        <dbReference type="EMBL" id="OGE56071.1"/>
    </source>
</evidence>
<dbReference type="Gene3D" id="2.60.120.260">
    <property type="entry name" value="Galactose-binding domain-like"/>
    <property type="match status" value="1"/>
</dbReference>
<dbReference type="GeneID" id="34572872"/>
<feature type="domain" description="Exo-beta-D-glucosaminidase Ig-fold" evidence="5">
    <location>
        <begin position="650"/>
        <end position="723"/>
    </location>
</feature>
<dbReference type="InterPro" id="IPR054593">
    <property type="entry name" value="Beta-mannosidase-like_N2"/>
</dbReference>
<dbReference type="SUPFAM" id="SSF51445">
    <property type="entry name" value="(Trans)glycosidases"/>
    <property type="match status" value="1"/>
</dbReference>
<keyword evidence="4" id="KW-0732">Signal</keyword>
<feature type="signal peptide" evidence="4">
    <location>
        <begin position="1"/>
        <end position="20"/>
    </location>
</feature>
<sequence length="723" mass="80843">MLKIVGALLIPVVISGSVNAANVVSDLLVTSAGDVADIPGWYLQSALKVPDDLSTLSSPGADSSSWHRVSARGNVMAGLLENGVYNETEMFYSDNMESMSDTSFESPWIYREMFKMSPSEGQYFTLKTHGITSKADIYLNGILIATSDQQQGSYGGLQYDLTDHIQEGDNCILIRAFPTNYLRDFAMGFVDWNPYPADNGTGVWRNVELSQTGSISMSPFRRDGSAAAQICDTFDLKPNEKRTVSIKASIRYPDIWWPARWGGQPLYTIQADTIIQGPRKLVSDRSSSQRFGIRHVLSKLNGFNDTEFTVNGEPFQVIGAGYGPDIFMRFDEDRVEKIFTYLLDMGMNTVRLEGKQEHPELYELADRMGVMVLAGWECCDKWEGWEYNEDADGIKWEDPDYLIARASMLHEVEMMQAHPSMLGFLLGSDYWPDDQATEVYLDALQGMDWSNPVIASASMRGYPKALGPSGMKMNGPYDWVPPNYWYGDQEGAAFGFGSELGAGVGTPEMRSLKKFIAWPNLHWQLFDYYLSPMAAYFGAKVGARMEHVAYDYESRTVWLIKHSVKNEGHRQVLIDVINTQGNKLSGTKVNITTTPHSAKPVSSVDALHTIQDVAFLRLILCDPESDLVISRDVYWVSQTTDVLDWSKSNFFTTPVTKFANYTKLQFLPAANIKVLLRPQKSTSAYGLTQAEVQLENESGVPAFFIPLNAIHASENAEVAPVYW</sequence>
<dbReference type="InterPro" id="IPR013783">
    <property type="entry name" value="Ig-like_fold"/>
</dbReference>
<dbReference type="GO" id="GO:0004553">
    <property type="term" value="F:hydrolase activity, hydrolyzing O-glycosyl compounds"/>
    <property type="evidence" value="ECO:0007669"/>
    <property type="project" value="InterPro"/>
</dbReference>